<reference evidence="1" key="1">
    <citation type="submission" date="2020-07" db="EMBL/GenBank/DDBJ databases">
        <title>Huge and variable diversity of episymbiotic CPR bacteria and DPANN archaea in groundwater ecosystems.</title>
        <authorList>
            <person name="He C.Y."/>
            <person name="Keren R."/>
            <person name="Whittaker M."/>
            <person name="Farag I.F."/>
            <person name="Doudna J."/>
            <person name="Cate J.H.D."/>
            <person name="Banfield J.F."/>
        </authorList>
    </citation>
    <scope>NUCLEOTIDE SEQUENCE</scope>
    <source>
        <strain evidence="1">NC_groundwater_17_Pr7_B-0.1um_64_12</strain>
    </source>
</reference>
<proteinExistence type="predicted"/>
<gene>
    <name evidence="1" type="ORF">HYR64_06025</name>
</gene>
<name>A0A931LUZ3_FIMGI</name>
<sequence>MELQVFPLCTQEAKLAQLAKMALKQGEPLGGSSSPRFFQCKPIDFLEPGLPLTHELRIHTSL</sequence>
<comment type="caution">
    <text evidence="1">The sequence shown here is derived from an EMBL/GenBank/DDBJ whole genome shotgun (WGS) entry which is preliminary data.</text>
</comment>
<organism evidence="1 2">
    <name type="scientific">Fimbriimonas ginsengisoli</name>
    <dbReference type="NCBI Taxonomy" id="1005039"/>
    <lineage>
        <taxon>Bacteria</taxon>
        <taxon>Bacillati</taxon>
        <taxon>Armatimonadota</taxon>
        <taxon>Fimbriimonadia</taxon>
        <taxon>Fimbriimonadales</taxon>
        <taxon>Fimbriimonadaceae</taxon>
        <taxon>Fimbriimonas</taxon>
    </lineage>
</organism>
<evidence type="ECO:0000313" key="1">
    <source>
        <dbReference type="EMBL" id="MBI1756648.1"/>
    </source>
</evidence>
<dbReference type="Proteomes" id="UP000727962">
    <property type="component" value="Unassembled WGS sequence"/>
</dbReference>
<protein>
    <submittedName>
        <fullName evidence="1">Uncharacterized protein</fullName>
    </submittedName>
</protein>
<dbReference type="EMBL" id="JACOSL010000037">
    <property type="protein sequence ID" value="MBI1756648.1"/>
    <property type="molecule type" value="Genomic_DNA"/>
</dbReference>
<accession>A0A931LUZ3</accession>
<evidence type="ECO:0000313" key="2">
    <source>
        <dbReference type="Proteomes" id="UP000727962"/>
    </source>
</evidence>
<dbReference type="AlphaFoldDB" id="A0A931LUZ3"/>